<proteinExistence type="predicted"/>
<name>A0A4D6E1U8_9CAUD</name>
<dbReference type="Proteomes" id="UP000297070">
    <property type="component" value="Segment"/>
</dbReference>
<evidence type="ECO:0000256" key="1">
    <source>
        <dbReference type="SAM" id="MobiDB-lite"/>
    </source>
</evidence>
<evidence type="ECO:0000313" key="2">
    <source>
        <dbReference type="EMBL" id="QBZ72640.1"/>
    </source>
</evidence>
<dbReference type="RefSeq" id="YP_009821405.1">
    <property type="nucleotide sequence ID" value="NC_048176.1"/>
</dbReference>
<gene>
    <name evidence="2" type="primary">21</name>
    <name evidence="2" type="ORF">SEA_GODONK_21</name>
</gene>
<organism evidence="2 3">
    <name type="scientific">Gordonia phage GodonK</name>
    <dbReference type="NCBI Taxonomy" id="2562192"/>
    <lineage>
        <taxon>Viruses</taxon>
        <taxon>Duplodnaviria</taxon>
        <taxon>Heunggongvirae</taxon>
        <taxon>Uroviricota</taxon>
        <taxon>Caudoviricetes</taxon>
        <taxon>Godonkavirus</taxon>
        <taxon>Godonkavirus godonK</taxon>
    </lineage>
</organism>
<dbReference type="KEGG" id="vg:55012857"/>
<feature type="region of interest" description="Disordered" evidence="1">
    <location>
        <begin position="1"/>
        <end position="39"/>
    </location>
</feature>
<reference evidence="2 3" key="1">
    <citation type="submission" date="2019-03" db="EMBL/GenBank/DDBJ databases">
        <authorList>
            <person name="Douthitt C."/>
            <person name="D'Elia T."/>
            <person name="Bockoras C."/>
            <person name="Boss C."/>
            <person name="Clemons M."/>
            <person name="Green W."/>
            <person name="Harel H."/>
            <person name="Larralde J."/>
            <person name="Lopez M."/>
            <person name="Magana D."/>
            <person name="Miguel M."/>
            <person name="Muschweck L."/>
            <person name="Olivos K."/>
            <person name="Racette D."/>
            <person name="Reynolds M."/>
            <person name="Ru Y."/>
            <person name="Santana M."/>
            <person name="Simon R."/>
            <person name="Smotrilla K."/>
            <person name="Sufficool B."/>
            <person name="Tamayo B."/>
            <person name="Tirado E."/>
            <person name="Vajanyi M."/>
            <person name="Weger M."/>
            <person name="Wehr A."/>
            <person name="Whitaker K."/>
            <person name="Garlena R.A."/>
            <person name="Russell D.A."/>
            <person name="Pope W.H."/>
            <person name="Jacobs-Sera D."/>
            <person name="Hatfull G.F."/>
        </authorList>
    </citation>
    <scope>NUCLEOTIDE SEQUENCE [LARGE SCALE GENOMIC DNA]</scope>
</reference>
<sequence length="85" mass="9965">MAIQTTRDCHKSMHQGHVHQGLGRSRHDVYQEDPEDGQETFQGRCVCGWWSRRVYVERVARLYMKNHTEGGDNSFEGKMMRVLGR</sequence>
<dbReference type="GeneID" id="55012857"/>
<dbReference type="EMBL" id="MK620899">
    <property type="protein sequence ID" value="QBZ72640.1"/>
    <property type="molecule type" value="Genomic_DNA"/>
</dbReference>
<accession>A0A4D6E1U8</accession>
<protein>
    <submittedName>
        <fullName evidence="2">Uncharacterized protein</fullName>
    </submittedName>
</protein>
<evidence type="ECO:0000313" key="3">
    <source>
        <dbReference type="Proteomes" id="UP000297070"/>
    </source>
</evidence>
<keyword evidence="3" id="KW-1185">Reference proteome</keyword>